<feature type="non-terminal residue" evidence="2">
    <location>
        <position position="102"/>
    </location>
</feature>
<protein>
    <submittedName>
        <fullName evidence="2">(rape) hypothetical protein</fullName>
    </submittedName>
</protein>
<proteinExistence type="predicted"/>
<organism evidence="2">
    <name type="scientific">Brassica napus</name>
    <name type="common">Rape</name>
    <dbReference type="NCBI Taxonomy" id="3708"/>
    <lineage>
        <taxon>Eukaryota</taxon>
        <taxon>Viridiplantae</taxon>
        <taxon>Streptophyta</taxon>
        <taxon>Embryophyta</taxon>
        <taxon>Tracheophyta</taxon>
        <taxon>Spermatophyta</taxon>
        <taxon>Magnoliopsida</taxon>
        <taxon>eudicotyledons</taxon>
        <taxon>Gunneridae</taxon>
        <taxon>Pentapetalae</taxon>
        <taxon>rosids</taxon>
        <taxon>malvids</taxon>
        <taxon>Brassicales</taxon>
        <taxon>Brassicaceae</taxon>
        <taxon>Brassiceae</taxon>
        <taxon>Brassica</taxon>
    </lineage>
</organism>
<dbReference type="EMBL" id="HG994373">
    <property type="protein sequence ID" value="CAF1726432.1"/>
    <property type="molecule type" value="Genomic_DNA"/>
</dbReference>
<keyword evidence="1" id="KW-0472">Membrane</keyword>
<reference evidence="2" key="1">
    <citation type="submission" date="2021-01" db="EMBL/GenBank/DDBJ databases">
        <authorList>
            <consortium name="Genoscope - CEA"/>
            <person name="William W."/>
        </authorList>
    </citation>
    <scope>NUCLEOTIDE SEQUENCE</scope>
</reference>
<feature type="transmembrane region" description="Helical" evidence="1">
    <location>
        <begin position="24"/>
        <end position="52"/>
    </location>
</feature>
<accession>A0A816IVE3</accession>
<gene>
    <name evidence="2" type="ORF">DARMORV10_C09P22910.1</name>
</gene>
<sequence>MDQVYLAASLSEQVMVYEVWFSNYSISFTSIFIVFVSKVFMVSIFSLFLRLFTRLPFKVKQWNKICFLDCWCWCYVEQIAISYIYIDFDCSVEGRMYWNVFR</sequence>
<evidence type="ECO:0000256" key="1">
    <source>
        <dbReference type="SAM" id="Phobius"/>
    </source>
</evidence>
<dbReference type="AlphaFoldDB" id="A0A816IVE3"/>
<keyword evidence="1" id="KW-1133">Transmembrane helix</keyword>
<name>A0A816IVE3_BRANA</name>
<keyword evidence="1" id="KW-0812">Transmembrane</keyword>
<evidence type="ECO:0000313" key="2">
    <source>
        <dbReference type="EMBL" id="CAF1726432.1"/>
    </source>
</evidence>
<dbReference type="Proteomes" id="UP001295469">
    <property type="component" value="Chromosome C09"/>
</dbReference>